<keyword evidence="3" id="KW-1185">Reference proteome</keyword>
<evidence type="ECO:0000256" key="1">
    <source>
        <dbReference type="SAM" id="Phobius"/>
    </source>
</evidence>
<accession>A0A326UC87</accession>
<reference evidence="2 3" key="1">
    <citation type="submission" date="2018-06" db="EMBL/GenBank/DDBJ databases">
        <title>Genomic Encyclopedia of Archaeal and Bacterial Type Strains, Phase II (KMG-II): from individual species to whole genera.</title>
        <authorList>
            <person name="Goeker M."/>
        </authorList>
    </citation>
    <scope>NUCLEOTIDE SEQUENCE [LARGE SCALE GENOMIC DNA]</scope>
    <source>
        <strain evidence="2 3">ATCC BAA-1881</strain>
    </source>
</reference>
<evidence type="ECO:0000313" key="2">
    <source>
        <dbReference type="EMBL" id="PZW34418.1"/>
    </source>
</evidence>
<dbReference type="EMBL" id="QKUF01000002">
    <property type="protein sequence ID" value="PZW34418.1"/>
    <property type="molecule type" value="Genomic_DNA"/>
</dbReference>
<feature type="transmembrane region" description="Helical" evidence="1">
    <location>
        <begin position="15"/>
        <end position="35"/>
    </location>
</feature>
<keyword evidence="1" id="KW-0812">Transmembrane</keyword>
<evidence type="ECO:0000313" key="3">
    <source>
        <dbReference type="Proteomes" id="UP000248806"/>
    </source>
</evidence>
<keyword evidence="1" id="KW-0472">Membrane</keyword>
<comment type="caution">
    <text evidence="2">The sequence shown here is derived from an EMBL/GenBank/DDBJ whole genome shotgun (WGS) entry which is preliminary data.</text>
</comment>
<protein>
    <submittedName>
        <fullName evidence="2">Uncharacterized protein</fullName>
    </submittedName>
</protein>
<proteinExistence type="predicted"/>
<organism evidence="2 3">
    <name type="scientific">Thermosporothrix hazakensis</name>
    <dbReference type="NCBI Taxonomy" id="644383"/>
    <lineage>
        <taxon>Bacteria</taxon>
        <taxon>Bacillati</taxon>
        <taxon>Chloroflexota</taxon>
        <taxon>Ktedonobacteria</taxon>
        <taxon>Ktedonobacterales</taxon>
        <taxon>Thermosporotrichaceae</taxon>
        <taxon>Thermosporothrix</taxon>
    </lineage>
</organism>
<sequence length="75" mass="8347">MKNHQGWSGITEGILTIHIGTSMLGAVLYATNLLIAHLKNKKQLSEVEDRLLKDLEAFTITIDPFVSQKQGDPEQ</sequence>
<dbReference type="Proteomes" id="UP000248806">
    <property type="component" value="Unassembled WGS sequence"/>
</dbReference>
<keyword evidence="1" id="KW-1133">Transmembrane helix</keyword>
<name>A0A326UC87_THEHA</name>
<gene>
    <name evidence="2" type="ORF">EI42_01255</name>
</gene>
<dbReference type="RefSeq" id="WP_111319945.1">
    <property type="nucleotide sequence ID" value="NZ_BIFX01000001.1"/>
</dbReference>
<dbReference type="AlphaFoldDB" id="A0A326UC87"/>